<feature type="transmembrane region" description="Helical" evidence="1">
    <location>
        <begin position="853"/>
        <end position="873"/>
    </location>
</feature>
<dbReference type="OrthoDB" id="9757876at2"/>
<feature type="transmembrane region" description="Helical" evidence="1">
    <location>
        <begin position="353"/>
        <end position="373"/>
    </location>
</feature>
<dbReference type="PANTHER" id="PTHR32063:SF0">
    <property type="entry name" value="SWARMING MOTILITY PROTEIN SWRC"/>
    <property type="match status" value="1"/>
</dbReference>
<dbReference type="GO" id="GO:0005886">
    <property type="term" value="C:plasma membrane"/>
    <property type="evidence" value="ECO:0007669"/>
    <property type="project" value="TreeGrafter"/>
</dbReference>
<dbReference type="SUPFAM" id="SSF82866">
    <property type="entry name" value="Multidrug efflux transporter AcrB transmembrane domain"/>
    <property type="match status" value="2"/>
</dbReference>
<reference evidence="2 3" key="1">
    <citation type="submission" date="2016-09" db="EMBL/GenBank/DDBJ databases">
        <title>Draft genome sequence for the type strain of Desulfuribacillus alkaliarsenatis AHT28, an obligately anaerobic, sulfidogenic bacterium isolated from Russian soda lake sediments.</title>
        <authorList>
            <person name="Abin C.A."/>
            <person name="Hollibaugh J.T."/>
        </authorList>
    </citation>
    <scope>NUCLEOTIDE SEQUENCE [LARGE SCALE GENOMIC DNA]</scope>
    <source>
        <strain evidence="2 3">AHT28</strain>
    </source>
</reference>
<dbReference type="Gene3D" id="3.30.70.1430">
    <property type="entry name" value="Multidrug efflux transporter AcrB pore domain"/>
    <property type="match status" value="2"/>
</dbReference>
<dbReference type="Gene3D" id="1.20.1640.10">
    <property type="entry name" value="Multidrug efflux transporter AcrB transmembrane domain"/>
    <property type="match status" value="2"/>
</dbReference>
<feature type="transmembrane region" description="Helical" evidence="1">
    <location>
        <begin position="827"/>
        <end position="846"/>
    </location>
</feature>
<name>A0A1E5G436_9FIRM</name>
<feature type="transmembrane region" description="Helical" evidence="1">
    <location>
        <begin position="925"/>
        <end position="944"/>
    </location>
</feature>
<keyword evidence="1" id="KW-0812">Transmembrane</keyword>
<dbReference type="Pfam" id="PF00873">
    <property type="entry name" value="ACR_tran"/>
    <property type="match status" value="1"/>
</dbReference>
<comment type="caution">
    <text evidence="2">The sequence shown here is derived from an EMBL/GenBank/DDBJ whole genome shotgun (WGS) entry which is preliminary data.</text>
</comment>
<accession>A0A1E5G436</accession>
<dbReference type="RefSeq" id="WP_069642827.1">
    <property type="nucleotide sequence ID" value="NZ_MIJE01000011.1"/>
</dbReference>
<feature type="transmembrane region" description="Helical" evidence="1">
    <location>
        <begin position="879"/>
        <end position="904"/>
    </location>
</feature>
<feature type="transmembrane region" description="Helical" evidence="1">
    <location>
        <begin position="956"/>
        <end position="982"/>
    </location>
</feature>
<dbReference type="SUPFAM" id="SSF82714">
    <property type="entry name" value="Multidrug efflux transporter AcrB TolC docking domain, DN and DC subdomains"/>
    <property type="match status" value="1"/>
</dbReference>
<feature type="transmembrane region" description="Helical" evidence="1">
    <location>
        <begin position="511"/>
        <end position="530"/>
    </location>
</feature>
<protein>
    <recommendedName>
        <fullName evidence="4">Acriflavin resistance protein</fullName>
    </recommendedName>
</protein>
<proteinExistence type="predicted"/>
<dbReference type="InterPro" id="IPR001036">
    <property type="entry name" value="Acrflvin-R"/>
</dbReference>
<dbReference type="Gene3D" id="3.30.2090.10">
    <property type="entry name" value="Multidrug efflux transporter AcrB TolC docking domain, DN and DC subdomains"/>
    <property type="match status" value="2"/>
</dbReference>
<dbReference type="PRINTS" id="PR00702">
    <property type="entry name" value="ACRIFLAVINRP"/>
</dbReference>
<dbReference type="Gene3D" id="3.30.70.1440">
    <property type="entry name" value="Multidrug efflux transporter AcrB pore domain"/>
    <property type="match status" value="1"/>
</dbReference>
<evidence type="ECO:0000256" key="1">
    <source>
        <dbReference type="SAM" id="Phobius"/>
    </source>
</evidence>
<dbReference type="STRING" id="766136.BHF68_04260"/>
<gene>
    <name evidence="2" type="ORF">BHF68_04260</name>
</gene>
<dbReference type="GO" id="GO:0042910">
    <property type="term" value="F:xenobiotic transmembrane transporter activity"/>
    <property type="evidence" value="ECO:0007669"/>
    <property type="project" value="TreeGrafter"/>
</dbReference>
<dbReference type="EMBL" id="MIJE01000011">
    <property type="protein sequence ID" value="OEF97429.1"/>
    <property type="molecule type" value="Genomic_DNA"/>
</dbReference>
<feature type="transmembrane region" description="Helical" evidence="1">
    <location>
        <begin position="12"/>
        <end position="32"/>
    </location>
</feature>
<keyword evidence="1" id="KW-0472">Membrane</keyword>
<organism evidence="2 3">
    <name type="scientific">Desulfuribacillus alkaliarsenatis</name>
    <dbReference type="NCBI Taxonomy" id="766136"/>
    <lineage>
        <taxon>Bacteria</taxon>
        <taxon>Bacillati</taxon>
        <taxon>Bacillota</taxon>
        <taxon>Desulfuribacillia</taxon>
        <taxon>Desulfuribacillales</taxon>
        <taxon>Desulfuribacillaceae</taxon>
        <taxon>Desulfuribacillus</taxon>
    </lineage>
</organism>
<keyword evidence="3" id="KW-1185">Reference proteome</keyword>
<feature type="transmembrane region" description="Helical" evidence="1">
    <location>
        <begin position="327"/>
        <end position="346"/>
    </location>
</feature>
<dbReference type="Proteomes" id="UP000094296">
    <property type="component" value="Unassembled WGS sequence"/>
</dbReference>
<dbReference type="AlphaFoldDB" id="A0A1E5G436"/>
<evidence type="ECO:0000313" key="2">
    <source>
        <dbReference type="EMBL" id="OEF97429.1"/>
    </source>
</evidence>
<dbReference type="InterPro" id="IPR027463">
    <property type="entry name" value="AcrB_DN_DC_subdom"/>
</dbReference>
<feature type="transmembrane region" description="Helical" evidence="1">
    <location>
        <begin position="424"/>
        <end position="444"/>
    </location>
</feature>
<sequence>MLKTMIERPIVVFLVAAMVSIAGIISAILLPIQILPKLEAPFVNVSVILEHETDLDQVERDIVIPLETAIINANGVNEVEVNASTRSVYMTVHLKDGAKEAEVDAIIEDLNRQLASINIDTRRKEAKQYTTEDNVFMAIAIVPKDINDISVREELKNTVLPELAMVSQVRGIDDTLDLYDPNYEFTLKQDRPISLNTSIQLFDELRSTFDSSLLGSLSYGGEQYRVKSQSSVYAIDELAQYRLSNGEMVTDRFTIEEKLNADNSYLMVDGHPYYEVNITIASTASEVKVAKEVRQKLEQLHADKSSDWSYYYIWDSSLFIGQAISELAKNILLGSLLASIILLTIFRSIKTMIVIGISIPICILTTFVFMNIFGFSINIISLLGLGIGVGLIVDACIVVLENIFRKLEAGVNRREAVYTGVKEVQGPVTSSIVTTIAVFVPIGFLEGMIGSMMKQMALTISISLVTSLLVAFTMIPIFSMYLVKPNSEKQQKHTLMEFYGKVLARVLRHRWKTMGVFTIVLGILLFQLVASVPKGYIPDVMERALFVRYFIDENTDFEVNKRLLDNTAEKIKEVEGVQSVIYWAHKGSRAGTFYIHYDDVEDMTRSEAAVDKDVEMIINNNIPYSSITIGAGQADASGQILLSIKGSSMGVISRELPAIEQQLQLFDGVTGIEVSRAQAGEEWIVDFSRENLAYYGLSRQEIERQLAVVLNGMTNIDINLQGENVKADILFPETTRAMSDALGNLQITDNRHITLNDIANVYKEPAENSRVRRDGLPYTSITVYFDSEDREKVYTQMQNYINDGYNGSLLLSTAGREQDQQEAFEKLLIAMAVSLATVFLVLTIQFNRLRQPFLIVASLPFTMIGVSLGFIITGRIFDAMAMIGVIMLVGIVVNNAIVLIDFINKHRDQYEQLNEAIVAGAKIRFRPILTTTLTTVAGLIPMFIGGTNTSEFQTPVATAVIFGLLCSVFVSLIILPVIYSIFENRSFMKHKQQQNQMQTTEVVVEQT</sequence>
<evidence type="ECO:0000313" key="3">
    <source>
        <dbReference type="Proteomes" id="UP000094296"/>
    </source>
</evidence>
<keyword evidence="1" id="KW-1133">Transmembrane helix</keyword>
<dbReference type="PANTHER" id="PTHR32063">
    <property type="match status" value="1"/>
</dbReference>
<feature type="transmembrane region" description="Helical" evidence="1">
    <location>
        <begin position="456"/>
        <end position="483"/>
    </location>
</feature>
<dbReference type="Gene3D" id="3.30.70.1320">
    <property type="entry name" value="Multidrug efflux transporter AcrB pore domain like"/>
    <property type="match status" value="1"/>
</dbReference>
<feature type="transmembrane region" description="Helical" evidence="1">
    <location>
        <begin position="379"/>
        <end position="404"/>
    </location>
</feature>
<evidence type="ECO:0008006" key="4">
    <source>
        <dbReference type="Google" id="ProtNLM"/>
    </source>
</evidence>